<protein>
    <recommendedName>
        <fullName evidence="6">RETREG1-3/ARL6IP-like N-terminal reticulon-homology domain-containing protein</fullName>
    </recommendedName>
</protein>
<dbReference type="GO" id="GO:0005783">
    <property type="term" value="C:endoplasmic reticulum"/>
    <property type="evidence" value="ECO:0007669"/>
    <property type="project" value="UniProtKB-ARBA"/>
</dbReference>
<dbReference type="EMBL" id="CAJOBZ010000003">
    <property type="protein sequence ID" value="CAF4772569.1"/>
    <property type="molecule type" value="Genomic_DNA"/>
</dbReference>
<dbReference type="GO" id="GO:0016020">
    <property type="term" value="C:membrane"/>
    <property type="evidence" value="ECO:0007669"/>
    <property type="project" value="UniProtKB-SubCell"/>
</dbReference>
<dbReference type="OrthoDB" id="7476315at2759"/>
<dbReference type="AlphaFoldDB" id="A0A821MTH4"/>
<evidence type="ECO:0000256" key="1">
    <source>
        <dbReference type="ARBA" id="ARBA00004141"/>
    </source>
</evidence>
<evidence type="ECO:0000256" key="4">
    <source>
        <dbReference type="ARBA" id="ARBA00023136"/>
    </source>
</evidence>
<keyword evidence="2 5" id="KW-0812">Transmembrane</keyword>
<comment type="caution">
    <text evidence="7">The sequence shown here is derived from an EMBL/GenBank/DDBJ whole genome shotgun (WGS) entry which is preliminary data.</text>
</comment>
<accession>A0A821MTH4</accession>
<evidence type="ECO:0000259" key="6">
    <source>
        <dbReference type="Pfam" id="PF24456"/>
    </source>
</evidence>
<feature type="domain" description="RETREG1-3/ARL6IP-like N-terminal reticulon-homology" evidence="6">
    <location>
        <begin position="34"/>
        <end position="171"/>
    </location>
</feature>
<evidence type="ECO:0000256" key="3">
    <source>
        <dbReference type="ARBA" id="ARBA00022989"/>
    </source>
</evidence>
<keyword evidence="8" id="KW-1185">Reference proteome</keyword>
<evidence type="ECO:0000256" key="5">
    <source>
        <dbReference type="SAM" id="Phobius"/>
    </source>
</evidence>
<comment type="subcellular location">
    <subcellularLocation>
        <location evidence="1">Membrane</location>
        <topology evidence="1">Multi-pass membrane protein</topology>
    </subcellularLocation>
</comment>
<keyword evidence="4 5" id="KW-0472">Membrane</keyword>
<evidence type="ECO:0000313" key="7">
    <source>
        <dbReference type="EMBL" id="CAF4772569.1"/>
    </source>
</evidence>
<proteinExistence type="predicted"/>
<name>A0A821MTH4_9NEOP</name>
<evidence type="ECO:0000256" key="2">
    <source>
        <dbReference type="ARBA" id="ARBA00022692"/>
    </source>
</evidence>
<organism evidence="7 8">
    <name type="scientific">Pieris macdunnoughi</name>
    <dbReference type="NCBI Taxonomy" id="345717"/>
    <lineage>
        <taxon>Eukaryota</taxon>
        <taxon>Metazoa</taxon>
        <taxon>Ecdysozoa</taxon>
        <taxon>Arthropoda</taxon>
        <taxon>Hexapoda</taxon>
        <taxon>Insecta</taxon>
        <taxon>Pterygota</taxon>
        <taxon>Neoptera</taxon>
        <taxon>Endopterygota</taxon>
        <taxon>Lepidoptera</taxon>
        <taxon>Glossata</taxon>
        <taxon>Ditrysia</taxon>
        <taxon>Papilionoidea</taxon>
        <taxon>Pieridae</taxon>
        <taxon>Pierinae</taxon>
        <taxon>Pieris</taxon>
    </lineage>
</organism>
<dbReference type="Proteomes" id="UP000663880">
    <property type="component" value="Unassembled WGS sequence"/>
</dbReference>
<gene>
    <name evidence="7" type="ORF">PMACD_LOCUS1903</name>
</gene>
<feature type="transmembrane region" description="Helical" evidence="5">
    <location>
        <begin position="68"/>
        <end position="89"/>
    </location>
</feature>
<keyword evidence="3 5" id="KW-1133">Transmembrane helix</keyword>
<reference evidence="7" key="1">
    <citation type="submission" date="2021-02" db="EMBL/GenBank/DDBJ databases">
        <authorList>
            <person name="Steward A R."/>
        </authorList>
    </citation>
    <scope>NUCLEOTIDE SEQUENCE</scope>
</reference>
<dbReference type="InterPro" id="IPR057282">
    <property type="entry name" value="RETREG1-3-like_RHD"/>
</dbReference>
<feature type="transmembrane region" description="Helical" evidence="5">
    <location>
        <begin position="45"/>
        <end position="63"/>
    </location>
</feature>
<sequence>MLSTFKKVFKFNSSKSSETSLCTKSLLFVIIANVLEDVLFWKKTWLSLLFIFYFHLFFLVCFFRQFDLFHMICGLSIFILIIDALESWLKYKHRTTCLKRLAQQSDNNKLSSILIQTYSWMQNQMFYLLDLRGNNPTKTFLILEIVFGTIFVTGRYISGYTLMYIFFMVLMTINKTLPPLSTLMKKIRQPAESEFELEGLLPDATAANLDLLSIEAEIKPIYDDKQSLDCWKPEDLPTDDVSDSSDNSSSLVTNLSMEKLQTLGNGEESDSSEDEYIPQGVHPEQYRTSMEVQPVGTWSSSAFNVISSLGSAVANTVYSSNEEKKRKRVSSIDSSDGFEIVDKNEFM</sequence>
<evidence type="ECO:0000313" key="8">
    <source>
        <dbReference type="Proteomes" id="UP000663880"/>
    </source>
</evidence>
<feature type="transmembrane region" description="Helical" evidence="5">
    <location>
        <begin position="140"/>
        <end position="157"/>
    </location>
</feature>
<dbReference type="Pfam" id="PF24456">
    <property type="entry name" value="RHD_RETREG1-3"/>
    <property type="match status" value="1"/>
</dbReference>